<keyword evidence="2" id="KW-1185">Reference proteome</keyword>
<accession>A0A6A6PBD0</accession>
<reference evidence="1" key="1">
    <citation type="journal article" date="2020" name="Stud. Mycol.">
        <title>101 Dothideomycetes genomes: a test case for predicting lifestyles and emergence of pathogens.</title>
        <authorList>
            <person name="Haridas S."/>
            <person name="Albert R."/>
            <person name="Binder M."/>
            <person name="Bloem J."/>
            <person name="Labutti K."/>
            <person name="Salamov A."/>
            <person name="Andreopoulos B."/>
            <person name="Baker S."/>
            <person name="Barry K."/>
            <person name="Bills G."/>
            <person name="Bluhm B."/>
            <person name="Cannon C."/>
            <person name="Castanera R."/>
            <person name="Culley D."/>
            <person name="Daum C."/>
            <person name="Ezra D."/>
            <person name="Gonzalez J."/>
            <person name="Henrissat B."/>
            <person name="Kuo A."/>
            <person name="Liang C."/>
            <person name="Lipzen A."/>
            <person name="Lutzoni F."/>
            <person name="Magnuson J."/>
            <person name="Mondo S."/>
            <person name="Nolan M."/>
            <person name="Ohm R."/>
            <person name="Pangilinan J."/>
            <person name="Park H.-J."/>
            <person name="Ramirez L."/>
            <person name="Alfaro M."/>
            <person name="Sun H."/>
            <person name="Tritt A."/>
            <person name="Yoshinaga Y."/>
            <person name="Zwiers L.-H."/>
            <person name="Turgeon B."/>
            <person name="Goodwin S."/>
            <person name="Spatafora J."/>
            <person name="Crous P."/>
            <person name="Grigoriev I."/>
        </authorList>
    </citation>
    <scope>NUCLEOTIDE SEQUENCE</scope>
    <source>
        <strain evidence="1">ATCC 16933</strain>
    </source>
</reference>
<protein>
    <submittedName>
        <fullName evidence="1">Uncharacterized protein</fullName>
    </submittedName>
</protein>
<dbReference type="EMBL" id="MU001672">
    <property type="protein sequence ID" value="KAF2460723.1"/>
    <property type="molecule type" value="Genomic_DNA"/>
</dbReference>
<organism evidence="1 2">
    <name type="scientific">Lineolata rhizophorae</name>
    <dbReference type="NCBI Taxonomy" id="578093"/>
    <lineage>
        <taxon>Eukaryota</taxon>
        <taxon>Fungi</taxon>
        <taxon>Dikarya</taxon>
        <taxon>Ascomycota</taxon>
        <taxon>Pezizomycotina</taxon>
        <taxon>Dothideomycetes</taxon>
        <taxon>Dothideomycetes incertae sedis</taxon>
        <taxon>Lineolatales</taxon>
        <taxon>Lineolataceae</taxon>
        <taxon>Lineolata</taxon>
    </lineage>
</organism>
<gene>
    <name evidence="1" type="ORF">BDY21DRAFT_130503</name>
</gene>
<dbReference type="Proteomes" id="UP000799766">
    <property type="component" value="Unassembled WGS sequence"/>
</dbReference>
<evidence type="ECO:0000313" key="1">
    <source>
        <dbReference type="EMBL" id="KAF2460723.1"/>
    </source>
</evidence>
<sequence length="169" mass="18299">MFFHGRLAMPCAIPSIHIRDRASWGLEGPGTDYAFPISCRTCLRGPSRRAVAAGPTDATGPSCPLLLSAAVDVRVRPWTQVSGLRKLLARRVAQCPSVQGRPDRVLTCHVATQAGGGRDFSVLQFKSWARRTKCAGETQPFNRSINLLVGWLCCAGPLPQSKGSRPFGR</sequence>
<dbReference type="AlphaFoldDB" id="A0A6A6PBD0"/>
<name>A0A6A6PBD0_9PEZI</name>
<proteinExistence type="predicted"/>
<evidence type="ECO:0000313" key="2">
    <source>
        <dbReference type="Proteomes" id="UP000799766"/>
    </source>
</evidence>